<evidence type="ECO:0000313" key="1">
    <source>
        <dbReference type="EMBL" id="CAA9585829.1"/>
    </source>
</evidence>
<dbReference type="EMBL" id="CADCWL010000254">
    <property type="protein sequence ID" value="CAA9585829.1"/>
    <property type="molecule type" value="Genomic_DNA"/>
</dbReference>
<sequence length="38" mass="4577">WRRSGPSWCWSTTRSARVRSPTRRRGRSTPSRGWCGWR</sequence>
<protein>
    <submittedName>
        <fullName evidence="1">Uncharacterized protein</fullName>
    </submittedName>
</protein>
<feature type="non-terminal residue" evidence="1">
    <location>
        <position position="38"/>
    </location>
</feature>
<accession>A0A6J4VRJ6</accession>
<organism evidence="1">
    <name type="scientific">uncultured Thermomicrobiales bacterium</name>
    <dbReference type="NCBI Taxonomy" id="1645740"/>
    <lineage>
        <taxon>Bacteria</taxon>
        <taxon>Pseudomonadati</taxon>
        <taxon>Thermomicrobiota</taxon>
        <taxon>Thermomicrobia</taxon>
        <taxon>Thermomicrobiales</taxon>
        <taxon>environmental samples</taxon>
    </lineage>
</organism>
<reference evidence="1" key="1">
    <citation type="submission" date="2020-02" db="EMBL/GenBank/DDBJ databases">
        <authorList>
            <person name="Meier V. D."/>
        </authorList>
    </citation>
    <scope>NUCLEOTIDE SEQUENCE</scope>
    <source>
        <strain evidence="1">AVDCRST_MAG19</strain>
    </source>
</reference>
<dbReference type="AlphaFoldDB" id="A0A6J4VRJ6"/>
<gene>
    <name evidence="1" type="ORF">AVDCRST_MAG19-4637</name>
</gene>
<proteinExistence type="predicted"/>
<feature type="non-terminal residue" evidence="1">
    <location>
        <position position="1"/>
    </location>
</feature>
<name>A0A6J4VRJ6_9BACT</name>